<dbReference type="EMBL" id="BLXT01004926">
    <property type="protein sequence ID" value="GFO18041.1"/>
    <property type="molecule type" value="Genomic_DNA"/>
</dbReference>
<organism evidence="2 3">
    <name type="scientific">Plakobranchus ocellatus</name>
    <dbReference type="NCBI Taxonomy" id="259542"/>
    <lineage>
        <taxon>Eukaryota</taxon>
        <taxon>Metazoa</taxon>
        <taxon>Spiralia</taxon>
        <taxon>Lophotrochozoa</taxon>
        <taxon>Mollusca</taxon>
        <taxon>Gastropoda</taxon>
        <taxon>Heterobranchia</taxon>
        <taxon>Euthyneura</taxon>
        <taxon>Panpulmonata</taxon>
        <taxon>Sacoglossa</taxon>
        <taxon>Placobranchoidea</taxon>
        <taxon>Plakobranchidae</taxon>
        <taxon>Plakobranchus</taxon>
    </lineage>
</organism>
<reference evidence="2 3" key="1">
    <citation type="journal article" date="2021" name="Elife">
        <title>Chloroplast acquisition without the gene transfer in kleptoplastic sea slugs, Plakobranchus ocellatus.</title>
        <authorList>
            <person name="Maeda T."/>
            <person name="Takahashi S."/>
            <person name="Yoshida T."/>
            <person name="Shimamura S."/>
            <person name="Takaki Y."/>
            <person name="Nagai Y."/>
            <person name="Toyoda A."/>
            <person name="Suzuki Y."/>
            <person name="Arimoto A."/>
            <person name="Ishii H."/>
            <person name="Satoh N."/>
            <person name="Nishiyama T."/>
            <person name="Hasebe M."/>
            <person name="Maruyama T."/>
            <person name="Minagawa J."/>
            <person name="Obokata J."/>
            <person name="Shigenobu S."/>
        </authorList>
    </citation>
    <scope>NUCLEOTIDE SEQUENCE [LARGE SCALE GENOMIC DNA]</scope>
</reference>
<name>A0AAV4B3W5_9GAST</name>
<keyword evidence="3" id="KW-1185">Reference proteome</keyword>
<evidence type="ECO:0000256" key="1">
    <source>
        <dbReference type="SAM" id="MobiDB-lite"/>
    </source>
</evidence>
<evidence type="ECO:0000313" key="2">
    <source>
        <dbReference type="EMBL" id="GFO18041.1"/>
    </source>
</evidence>
<dbReference type="AlphaFoldDB" id="A0AAV4B3W5"/>
<sequence length="86" mass="8962">MQGQGTLVTPASFSLLSNTVFYLYTEIAPPGQVSARPEYAGSGDLRLLGLPKGPGASDGARTRGRRVPGDLRAGSLSTVPPKPSHR</sequence>
<gene>
    <name evidence="2" type="ORF">PoB_004454600</name>
</gene>
<comment type="caution">
    <text evidence="2">The sequence shown here is derived from an EMBL/GenBank/DDBJ whole genome shotgun (WGS) entry which is preliminary data.</text>
</comment>
<accession>A0AAV4B3W5</accession>
<protein>
    <submittedName>
        <fullName evidence="2">Uncharacterized protein</fullName>
    </submittedName>
</protein>
<dbReference type="Proteomes" id="UP000735302">
    <property type="component" value="Unassembled WGS sequence"/>
</dbReference>
<feature type="region of interest" description="Disordered" evidence="1">
    <location>
        <begin position="45"/>
        <end position="86"/>
    </location>
</feature>
<proteinExistence type="predicted"/>
<evidence type="ECO:0000313" key="3">
    <source>
        <dbReference type="Proteomes" id="UP000735302"/>
    </source>
</evidence>